<dbReference type="NCBIfam" id="TIGR01554">
    <property type="entry name" value="major_cap_HK97"/>
    <property type="match status" value="1"/>
</dbReference>
<dbReference type="InterPro" id="IPR024455">
    <property type="entry name" value="Phage_capsid"/>
</dbReference>
<sequence length="388" mass="43827">MKNKGLLIKQKIAMRNKTLETINSELEALMKRSEEVESAIEAVETEEDLNDVEAQIEEIQEESTSKKQEKENLEKEISELETELKELEEKEPEKENKRNMENINKVETRKALNDYIRTKGEKRDGLKIVDGGALIPVEVLKPQLQKTRNVDLSKLVRVVKVNSASGKYAVISKSKNKMNTVEELEKNPELGKPKVTPIDWSVKTYRGQLSVSQEMIDDAAYDIMGLVEEDAANQDVNTKNYAIAEIFKTAKPESASGFDGLKDIINKKVSSVYDVILVVTDSMFAALDKVKDKQGRYMLQPDPTSPTGYKFKNKIIFPVPDELLGSEGDMKAFIGDAFEFVTLFDRTQTTVRWTPHELYGETLGLFSRFDTKATDKDSGVFVTYTDAV</sequence>
<organism evidence="5">
    <name type="scientific">Siphoviridae sp. ctfR912</name>
    <dbReference type="NCBI Taxonomy" id="2825596"/>
    <lineage>
        <taxon>Viruses</taxon>
        <taxon>Duplodnaviria</taxon>
        <taxon>Heunggongvirae</taxon>
        <taxon>Uroviricota</taxon>
        <taxon>Caudoviricetes</taxon>
    </lineage>
</organism>
<keyword evidence="2" id="KW-0946">Virion</keyword>
<dbReference type="SUPFAM" id="SSF56563">
    <property type="entry name" value="Major capsid protein gp5"/>
    <property type="match status" value="1"/>
</dbReference>
<comment type="subcellular location">
    <subcellularLocation>
        <location evidence="1">Virion</location>
    </subcellularLocation>
</comment>
<keyword evidence="3" id="KW-0175">Coiled coil</keyword>
<protein>
    <submittedName>
        <fullName evidence="5">Major capsid protein</fullName>
    </submittedName>
</protein>
<dbReference type="EMBL" id="BK015614">
    <property type="protein sequence ID" value="DAE15903.1"/>
    <property type="molecule type" value="Genomic_DNA"/>
</dbReference>
<proteinExistence type="predicted"/>
<feature type="domain" description="Phage capsid-like C-terminal" evidence="4">
    <location>
        <begin position="148"/>
        <end position="366"/>
    </location>
</feature>
<evidence type="ECO:0000256" key="3">
    <source>
        <dbReference type="SAM" id="Coils"/>
    </source>
</evidence>
<evidence type="ECO:0000256" key="2">
    <source>
        <dbReference type="ARBA" id="ARBA00022844"/>
    </source>
</evidence>
<dbReference type="GO" id="GO:0044423">
    <property type="term" value="C:virion component"/>
    <property type="evidence" value="ECO:0007669"/>
    <property type="project" value="UniProtKB-KW"/>
</dbReference>
<feature type="coiled-coil region" evidence="3">
    <location>
        <begin position="16"/>
        <end position="97"/>
    </location>
</feature>
<accession>A0A8S5Q980</accession>
<dbReference type="Pfam" id="PF05065">
    <property type="entry name" value="Phage_capsid"/>
    <property type="match status" value="1"/>
</dbReference>
<evidence type="ECO:0000259" key="4">
    <source>
        <dbReference type="Pfam" id="PF05065"/>
    </source>
</evidence>
<reference evidence="5" key="1">
    <citation type="journal article" date="2021" name="Proc. Natl. Acad. Sci. U.S.A.">
        <title>A Catalog of Tens of Thousands of Viruses from Human Metagenomes Reveals Hidden Associations with Chronic Diseases.</title>
        <authorList>
            <person name="Tisza M.J."/>
            <person name="Buck C.B."/>
        </authorList>
    </citation>
    <scope>NUCLEOTIDE SEQUENCE</scope>
    <source>
        <strain evidence="5">CtfR912</strain>
    </source>
</reference>
<name>A0A8S5Q980_9CAUD</name>
<dbReference type="InterPro" id="IPR054612">
    <property type="entry name" value="Phage_capsid-like_C"/>
</dbReference>
<evidence type="ECO:0000256" key="1">
    <source>
        <dbReference type="ARBA" id="ARBA00004328"/>
    </source>
</evidence>
<evidence type="ECO:0000313" key="5">
    <source>
        <dbReference type="EMBL" id="DAE15903.1"/>
    </source>
</evidence>